<feature type="domain" description="CPW-WPC" evidence="2">
    <location>
        <begin position="339"/>
        <end position="398"/>
    </location>
</feature>
<name>F0VB30_NEOCL</name>
<feature type="region of interest" description="Disordered" evidence="1">
    <location>
        <begin position="49"/>
        <end position="78"/>
    </location>
</feature>
<dbReference type="Proteomes" id="UP000007494">
    <property type="component" value="Chromosome IX"/>
</dbReference>
<feature type="region of interest" description="Disordered" evidence="1">
    <location>
        <begin position="474"/>
        <end position="504"/>
    </location>
</feature>
<dbReference type="NCBIfam" id="TIGR01492">
    <property type="entry name" value="CPW_WPC"/>
    <property type="match status" value="4"/>
</dbReference>
<feature type="domain" description="CPW-WPC" evidence="2">
    <location>
        <begin position="148"/>
        <end position="207"/>
    </location>
</feature>
<dbReference type="RefSeq" id="XP_003880885.1">
    <property type="nucleotide sequence ID" value="XM_003880836.1"/>
</dbReference>
<feature type="domain" description="CPW-WPC" evidence="2">
    <location>
        <begin position="210"/>
        <end position="269"/>
    </location>
</feature>
<protein>
    <submittedName>
        <fullName evidence="4">Plasmodium falciparum CPW-WPC domain-containing protein, putative</fullName>
    </submittedName>
    <submittedName>
        <fullName evidence="3">Putative plasmodium falciparum CPW-WPC domain-containing protein</fullName>
    </submittedName>
</protein>
<dbReference type="InterPro" id="IPR006387">
    <property type="entry name" value="CPW_WPC_dom"/>
</dbReference>
<dbReference type="SMART" id="SM01099">
    <property type="entry name" value="CPW_WPC"/>
    <property type="match status" value="5"/>
</dbReference>
<evidence type="ECO:0000313" key="4">
    <source>
        <dbReference type="EMBL" id="CEL68154.1"/>
    </source>
</evidence>
<feature type="compositionally biased region" description="Basic and acidic residues" evidence="1">
    <location>
        <begin position="67"/>
        <end position="78"/>
    </location>
</feature>
<dbReference type="OMA" id="NYYLKFC"/>
<evidence type="ECO:0000259" key="2">
    <source>
        <dbReference type="SMART" id="SM01099"/>
    </source>
</evidence>
<feature type="domain" description="CPW-WPC" evidence="2">
    <location>
        <begin position="272"/>
        <end position="333"/>
    </location>
</feature>
<dbReference type="InParanoid" id="F0VB30"/>
<proteinExistence type="predicted"/>
<reference evidence="3" key="1">
    <citation type="submission" date="2011-02" db="EMBL/GenBank/DDBJ databases">
        <authorList>
            <person name="Aslett M."/>
        </authorList>
    </citation>
    <scope>NUCLEOTIDE SEQUENCE</scope>
    <source>
        <strain evidence="3">Liverpool</strain>
    </source>
</reference>
<evidence type="ECO:0000313" key="3">
    <source>
        <dbReference type="EMBL" id="CBZ50852.1"/>
    </source>
</evidence>
<accession>F0VB30</accession>
<dbReference type="eggNOG" id="ENOG502SMF2">
    <property type="taxonomic scope" value="Eukaryota"/>
</dbReference>
<dbReference type="Pfam" id="PF09717">
    <property type="entry name" value="CPW_WPC"/>
    <property type="match status" value="5"/>
</dbReference>
<dbReference type="AlphaFoldDB" id="F0VB30"/>
<gene>
    <name evidence="4" type="ORF">BN1204_039270</name>
    <name evidence="3" type="ORF">NCLIV_039270</name>
</gene>
<evidence type="ECO:0000313" key="5">
    <source>
        <dbReference type="Proteomes" id="UP000007494"/>
    </source>
</evidence>
<reference evidence="5" key="3">
    <citation type="journal article" date="2012" name="PLoS Pathog.">
        <title>Comparative genomics of the apicomplexan parasites Toxoplasma gondii and Neospora caninum: Coccidia differing in host range and transmission strategy.</title>
        <authorList>
            <person name="Reid A.J."/>
            <person name="Vermont S.J."/>
            <person name="Cotton J.A."/>
            <person name="Harris D."/>
            <person name="Hill-Cawthorne G.A."/>
            <person name="Konen-Waisman S."/>
            <person name="Latham S.M."/>
            <person name="Mourier T."/>
            <person name="Norton R."/>
            <person name="Quail M.A."/>
            <person name="Sanders M."/>
            <person name="Shanmugam D."/>
            <person name="Sohal A."/>
            <person name="Wasmuth J.D."/>
            <person name="Brunk B."/>
            <person name="Grigg M.E."/>
            <person name="Howard J.C."/>
            <person name="Parkinson J."/>
            <person name="Roos D.S."/>
            <person name="Trees A.J."/>
            <person name="Berriman M."/>
            <person name="Pain A."/>
            <person name="Wastling J.M."/>
        </authorList>
    </citation>
    <scope>NUCLEOTIDE SEQUENCE [LARGE SCALE GENOMIC DNA]</scope>
    <source>
        <strain evidence="5">Liverpool</strain>
    </source>
</reference>
<evidence type="ECO:0000256" key="1">
    <source>
        <dbReference type="SAM" id="MobiDB-lite"/>
    </source>
</evidence>
<dbReference type="VEuPathDB" id="ToxoDB:NCLIV_039270"/>
<feature type="region of interest" description="Disordered" evidence="1">
    <location>
        <begin position="1"/>
        <end position="23"/>
    </location>
</feature>
<feature type="domain" description="CPW-WPC" evidence="2">
    <location>
        <begin position="402"/>
        <end position="462"/>
    </location>
</feature>
<reference evidence="3" key="2">
    <citation type="submission" date="2011-03" db="EMBL/GenBank/DDBJ databases">
        <title>Comparative genomics and transcriptomics of Neospora caninum and Toxoplasma gondii.</title>
        <authorList>
            <person name="Reid A.J."/>
            <person name="Sohal A."/>
            <person name="Harris D."/>
            <person name="Quail M."/>
            <person name="Sanders M."/>
            <person name="Berriman M."/>
            <person name="Wastling J.M."/>
            <person name="Pain A."/>
        </authorList>
    </citation>
    <scope>NUCLEOTIDE SEQUENCE</scope>
    <source>
        <strain evidence="3">Liverpool</strain>
    </source>
</reference>
<organism evidence="3 5">
    <name type="scientific">Neospora caninum (strain Liverpool)</name>
    <dbReference type="NCBI Taxonomy" id="572307"/>
    <lineage>
        <taxon>Eukaryota</taxon>
        <taxon>Sar</taxon>
        <taxon>Alveolata</taxon>
        <taxon>Apicomplexa</taxon>
        <taxon>Conoidasida</taxon>
        <taxon>Coccidia</taxon>
        <taxon>Eucoccidiorida</taxon>
        <taxon>Eimeriorina</taxon>
        <taxon>Sarcocystidae</taxon>
        <taxon>Neospora</taxon>
    </lineage>
</organism>
<dbReference type="EMBL" id="FR823385">
    <property type="protein sequence ID" value="CBZ50852.1"/>
    <property type="molecule type" value="Genomic_DNA"/>
</dbReference>
<dbReference type="GeneID" id="13441886"/>
<dbReference type="EMBL" id="LN714484">
    <property type="protein sequence ID" value="CEL68154.1"/>
    <property type="molecule type" value="Genomic_DNA"/>
</dbReference>
<sequence>MSFPFPVPQPGLTAPELIEPQSPRMSRQIVEATKEDNANRAEIELEAAADEATGKLQEALDIGEPPHSPEEKETKAREKSGFLTNILEKAAQAFSSSSLTQLEGGEEVRQFQRGVIAALEKQTLPSPMTKADFDELEEAAAPKLVPECVRDYSLQCPEAFRSDGANCVALDSYKGPCAKIQTDLHKLTEDQKVAWSDICQASFPCLPDSCPVGSNYKRQCPVGWKLDADGSCRSASGKPPCDNKIRGDSSAEEKANFESTCHVRWPCLPRRCSKDYSTACPEGWHQSSNRMCSPPPLYKGPCNQAVDMSGYVGRSDLKASFEKRCLATWPCNWAVATRQRDYEAPCPLSWIRLTDRTCEAPPDFQPSADCPRRINSAMSASEKASLAVECDVDFPFAERGQCPRDFSSRCPIDWVDVGDGHNCRAPEDYMGNCDRVLNFGRMSDSQKVDKMAVCTVDWPCVGEWTRGATLVHFSTTTKSPSPPSTAEPNGALNESGVVETPLTQ</sequence>
<keyword evidence="5" id="KW-1185">Reference proteome</keyword>
<dbReference type="OrthoDB" id="368768at2759"/>
<reference evidence="4" key="4">
    <citation type="journal article" date="2015" name="PLoS ONE">
        <title>Comprehensive Evaluation of Toxoplasma gondii VEG and Neospora caninum LIV Genomes with Tachyzoite Stage Transcriptome and Proteome Defines Novel Transcript Features.</title>
        <authorList>
            <person name="Ramaprasad A."/>
            <person name="Mourier T."/>
            <person name="Naeem R."/>
            <person name="Malas T.B."/>
            <person name="Moussa E."/>
            <person name="Panigrahi A."/>
            <person name="Vermont S.J."/>
            <person name="Otto T.D."/>
            <person name="Wastling J."/>
            <person name="Pain A."/>
        </authorList>
    </citation>
    <scope>NUCLEOTIDE SEQUENCE</scope>
    <source>
        <strain evidence="4">Liverpool</strain>
    </source>
</reference>